<sequence>MTYGYCRVSTKHQSLHRQIDALANYGIN</sequence>
<proteinExistence type="predicted"/>
<evidence type="ECO:0000313" key="7">
    <source>
        <dbReference type="EMBL" id="RDY22656.1"/>
    </source>
</evidence>
<dbReference type="PROSITE" id="PS00397">
    <property type="entry name" value="RECOMBINASES_1"/>
    <property type="match status" value="1"/>
</dbReference>
<protein>
    <submittedName>
        <fullName evidence="7">Recombinase family protein</fullName>
    </submittedName>
</protein>
<dbReference type="RefSeq" id="WP_158534766.1">
    <property type="nucleotide sequence ID" value="NZ_NOJZ02000033.1"/>
</dbReference>
<dbReference type="InterPro" id="IPR036162">
    <property type="entry name" value="Resolvase-like_N_sf"/>
</dbReference>
<dbReference type="PROSITE" id="PS51736">
    <property type="entry name" value="RECOMBINASES_3"/>
    <property type="match status" value="1"/>
</dbReference>
<dbReference type="Proteomes" id="UP000243494">
    <property type="component" value="Unassembled WGS sequence"/>
</dbReference>
<evidence type="ECO:0000256" key="1">
    <source>
        <dbReference type="ARBA" id="ARBA00022908"/>
    </source>
</evidence>
<dbReference type="Gene3D" id="3.40.50.1390">
    <property type="entry name" value="Resolvase, N-terminal catalytic domain"/>
    <property type="match status" value="1"/>
</dbReference>
<reference evidence="7 8" key="1">
    <citation type="journal article" date="2017" name="Genome Announc.">
        <title>Draft Genome Sequence of Romboutsia maritimum sp. nov. Strain CCRI-22766(T), Isolated from Coastal Estuarine Mud.</title>
        <authorList>
            <person name="Maheux A.F."/>
            <person name="Boudreau D.K."/>
            <person name="Berube E."/>
            <person name="Boissinot M."/>
            <person name="Raymond F."/>
            <person name="Brodeur S."/>
            <person name="Corbeil J."/>
            <person name="Brightwell G."/>
            <person name="Broda D."/>
            <person name="Omar R.F."/>
            <person name="Bergeron M.G."/>
        </authorList>
    </citation>
    <scope>NUCLEOTIDE SEQUENCE [LARGE SCALE GENOMIC DNA]</scope>
    <source>
        <strain evidence="7 8">CCRI-22766</strain>
    </source>
</reference>
<comment type="caution">
    <text evidence="7">The sequence shown here is derived from an EMBL/GenBank/DDBJ whole genome shotgun (WGS) entry which is preliminary data.</text>
</comment>
<dbReference type="AlphaFoldDB" id="A0A371IQA0"/>
<feature type="active site" description="O-(5'-phospho-DNA)-serine intermediate" evidence="4 5">
    <location>
        <position position="9"/>
    </location>
</feature>
<keyword evidence="3" id="KW-0233">DNA recombination</keyword>
<evidence type="ECO:0000259" key="6">
    <source>
        <dbReference type="PROSITE" id="PS51736"/>
    </source>
</evidence>
<dbReference type="InterPro" id="IPR006118">
    <property type="entry name" value="Recombinase_CS"/>
</dbReference>
<dbReference type="Pfam" id="PF00239">
    <property type="entry name" value="Resolvase"/>
    <property type="match status" value="1"/>
</dbReference>
<feature type="domain" description="Resolvase/invertase-type recombinase catalytic" evidence="6">
    <location>
        <begin position="1"/>
        <end position="28"/>
    </location>
</feature>
<name>A0A371IQA0_9FIRM</name>
<evidence type="ECO:0000256" key="2">
    <source>
        <dbReference type="ARBA" id="ARBA00023125"/>
    </source>
</evidence>
<gene>
    <name evidence="7" type="ORF">CHF27_012345</name>
</gene>
<keyword evidence="1" id="KW-0229">DNA integration</keyword>
<dbReference type="SUPFAM" id="SSF53041">
    <property type="entry name" value="Resolvase-like"/>
    <property type="match status" value="1"/>
</dbReference>
<dbReference type="GO" id="GO:0000150">
    <property type="term" value="F:DNA strand exchange activity"/>
    <property type="evidence" value="ECO:0007669"/>
    <property type="project" value="InterPro"/>
</dbReference>
<evidence type="ECO:0000256" key="3">
    <source>
        <dbReference type="ARBA" id="ARBA00023172"/>
    </source>
</evidence>
<organism evidence="7 8">
    <name type="scientific">Romboutsia maritimum</name>
    <dbReference type="NCBI Taxonomy" id="2020948"/>
    <lineage>
        <taxon>Bacteria</taxon>
        <taxon>Bacillati</taxon>
        <taxon>Bacillota</taxon>
        <taxon>Clostridia</taxon>
        <taxon>Peptostreptococcales</taxon>
        <taxon>Peptostreptococcaceae</taxon>
        <taxon>Romboutsia</taxon>
    </lineage>
</organism>
<accession>A0A371IQA0</accession>
<evidence type="ECO:0000313" key="8">
    <source>
        <dbReference type="Proteomes" id="UP000243494"/>
    </source>
</evidence>
<dbReference type="EMBL" id="NOJZ02000033">
    <property type="protein sequence ID" value="RDY22656.1"/>
    <property type="molecule type" value="Genomic_DNA"/>
</dbReference>
<dbReference type="GO" id="GO:0015074">
    <property type="term" value="P:DNA integration"/>
    <property type="evidence" value="ECO:0007669"/>
    <property type="project" value="UniProtKB-KW"/>
</dbReference>
<evidence type="ECO:0000256" key="5">
    <source>
        <dbReference type="PROSITE-ProRule" id="PRU10137"/>
    </source>
</evidence>
<evidence type="ECO:0000256" key="4">
    <source>
        <dbReference type="PIRSR" id="PIRSR606118-50"/>
    </source>
</evidence>
<feature type="non-terminal residue" evidence="7">
    <location>
        <position position="28"/>
    </location>
</feature>
<keyword evidence="8" id="KW-1185">Reference proteome</keyword>
<dbReference type="GO" id="GO:0003677">
    <property type="term" value="F:DNA binding"/>
    <property type="evidence" value="ECO:0007669"/>
    <property type="project" value="UniProtKB-KW"/>
</dbReference>
<dbReference type="InterPro" id="IPR006119">
    <property type="entry name" value="Resolv_N"/>
</dbReference>
<keyword evidence="2" id="KW-0238">DNA-binding</keyword>